<protein>
    <submittedName>
        <fullName evidence="1">Uncharacterized protein</fullName>
    </submittedName>
</protein>
<gene>
    <name evidence="1" type="ORF">PCON_02747</name>
</gene>
<name>U4L3D5_PYROM</name>
<dbReference type="InterPro" id="IPR001128">
    <property type="entry name" value="Cyt_P450"/>
</dbReference>
<dbReference type="GO" id="GO:0020037">
    <property type="term" value="F:heme binding"/>
    <property type="evidence" value="ECO:0007669"/>
    <property type="project" value="InterPro"/>
</dbReference>
<dbReference type="Gene3D" id="1.10.630.10">
    <property type="entry name" value="Cytochrome P450"/>
    <property type="match status" value="1"/>
</dbReference>
<dbReference type="SUPFAM" id="SSF48264">
    <property type="entry name" value="Cytochrome P450"/>
    <property type="match status" value="1"/>
</dbReference>
<dbReference type="EMBL" id="HF935209">
    <property type="protein sequence ID" value="CCX04565.1"/>
    <property type="molecule type" value="Genomic_DNA"/>
</dbReference>
<reference evidence="1 2" key="1">
    <citation type="journal article" date="2013" name="PLoS Genet.">
        <title>The genome and development-dependent transcriptomes of Pyronema confluens: a window into fungal evolution.</title>
        <authorList>
            <person name="Traeger S."/>
            <person name="Altegoer F."/>
            <person name="Freitag M."/>
            <person name="Gabaldon T."/>
            <person name="Kempken F."/>
            <person name="Kumar A."/>
            <person name="Marcet-Houben M."/>
            <person name="Poggeler S."/>
            <person name="Stajich J.E."/>
            <person name="Nowrousian M."/>
        </authorList>
    </citation>
    <scope>NUCLEOTIDE SEQUENCE [LARGE SCALE GENOMIC DNA]</scope>
    <source>
        <strain evidence="2">CBS 100304</strain>
        <tissue evidence="1">Vegetative mycelium</tissue>
    </source>
</reference>
<dbReference type="GO" id="GO:0016705">
    <property type="term" value="F:oxidoreductase activity, acting on paired donors, with incorporation or reduction of molecular oxygen"/>
    <property type="evidence" value="ECO:0007669"/>
    <property type="project" value="InterPro"/>
</dbReference>
<dbReference type="OrthoDB" id="3366823at2759"/>
<dbReference type="GO" id="GO:0004497">
    <property type="term" value="F:monooxygenase activity"/>
    <property type="evidence" value="ECO:0007669"/>
    <property type="project" value="InterPro"/>
</dbReference>
<keyword evidence="2" id="KW-1185">Reference proteome</keyword>
<dbReference type="Proteomes" id="UP000018144">
    <property type="component" value="Unassembled WGS sequence"/>
</dbReference>
<proteinExistence type="predicted"/>
<sequence length="123" mass="13753">MYEAAGYGREEIGGKVALVVFGYTTDMPYTAFLLCFHLFSRPELLEKVREKVKGKEVEGLQDCRLMKAAWLETLRVCTSAHSVREVVSDTVVDGFLFKKGAMVMGVSRTPQTAPEMWGAEPEK</sequence>
<dbReference type="PANTHER" id="PTHR47582:SF1">
    <property type="entry name" value="P450, PUTATIVE (EUROFUNG)-RELATED"/>
    <property type="match status" value="1"/>
</dbReference>
<dbReference type="PANTHER" id="PTHR47582">
    <property type="entry name" value="P450, PUTATIVE (EUROFUNG)-RELATED"/>
    <property type="match status" value="1"/>
</dbReference>
<accession>U4L3D5</accession>
<dbReference type="AlphaFoldDB" id="U4L3D5"/>
<dbReference type="GO" id="GO:0005506">
    <property type="term" value="F:iron ion binding"/>
    <property type="evidence" value="ECO:0007669"/>
    <property type="project" value="InterPro"/>
</dbReference>
<dbReference type="Pfam" id="PF00067">
    <property type="entry name" value="p450"/>
    <property type="match status" value="1"/>
</dbReference>
<dbReference type="InterPro" id="IPR036396">
    <property type="entry name" value="Cyt_P450_sf"/>
</dbReference>
<evidence type="ECO:0000313" key="2">
    <source>
        <dbReference type="Proteomes" id="UP000018144"/>
    </source>
</evidence>
<organism evidence="1 2">
    <name type="scientific">Pyronema omphalodes (strain CBS 100304)</name>
    <name type="common">Pyronema confluens</name>
    <dbReference type="NCBI Taxonomy" id="1076935"/>
    <lineage>
        <taxon>Eukaryota</taxon>
        <taxon>Fungi</taxon>
        <taxon>Dikarya</taxon>
        <taxon>Ascomycota</taxon>
        <taxon>Pezizomycotina</taxon>
        <taxon>Pezizomycetes</taxon>
        <taxon>Pezizales</taxon>
        <taxon>Pyronemataceae</taxon>
        <taxon>Pyronema</taxon>
    </lineage>
</organism>
<evidence type="ECO:0000313" key="1">
    <source>
        <dbReference type="EMBL" id="CCX04565.1"/>
    </source>
</evidence>
<dbReference type="InterPro" id="IPR053007">
    <property type="entry name" value="CYP450_monoxygenase_sec-met"/>
</dbReference>